<dbReference type="SUPFAM" id="SSF47473">
    <property type="entry name" value="EF-hand"/>
    <property type="match status" value="1"/>
</dbReference>
<feature type="compositionally biased region" description="Acidic residues" evidence="1">
    <location>
        <begin position="518"/>
        <end position="530"/>
    </location>
</feature>
<dbReference type="AlphaFoldDB" id="A0A1X7VG05"/>
<evidence type="ECO:0000256" key="1">
    <source>
        <dbReference type="SAM" id="MobiDB-lite"/>
    </source>
</evidence>
<name>A0A1X7VG05_AMPQE</name>
<dbReference type="KEGG" id="aqu:109580393"/>
<dbReference type="OrthoDB" id="10631740at2759"/>
<dbReference type="InParanoid" id="A0A1X7VG05"/>
<organism evidence="2">
    <name type="scientific">Amphimedon queenslandica</name>
    <name type="common">Sponge</name>
    <dbReference type="NCBI Taxonomy" id="400682"/>
    <lineage>
        <taxon>Eukaryota</taxon>
        <taxon>Metazoa</taxon>
        <taxon>Porifera</taxon>
        <taxon>Demospongiae</taxon>
        <taxon>Heteroscleromorpha</taxon>
        <taxon>Haplosclerida</taxon>
        <taxon>Niphatidae</taxon>
        <taxon>Amphimedon</taxon>
    </lineage>
</organism>
<evidence type="ECO:0000313" key="2">
    <source>
        <dbReference type="EnsemblMetazoa" id="Aqu2.1.39225_001"/>
    </source>
</evidence>
<evidence type="ECO:0000313" key="3">
    <source>
        <dbReference type="Proteomes" id="UP000007879"/>
    </source>
</evidence>
<reference evidence="2" key="2">
    <citation type="submission" date="2017-05" db="UniProtKB">
        <authorList>
            <consortium name="EnsemblMetazoa"/>
        </authorList>
    </citation>
    <scope>IDENTIFICATION</scope>
</reference>
<accession>A0A1X7VG05</accession>
<dbReference type="Proteomes" id="UP000007879">
    <property type="component" value="Unassembled WGS sequence"/>
</dbReference>
<keyword evidence="3" id="KW-1185">Reference proteome</keyword>
<feature type="region of interest" description="Disordered" evidence="1">
    <location>
        <begin position="502"/>
        <end position="557"/>
    </location>
</feature>
<gene>
    <name evidence="2" type="primary">109580393</name>
</gene>
<evidence type="ECO:0008006" key="4">
    <source>
        <dbReference type="Google" id="ProtNLM"/>
    </source>
</evidence>
<dbReference type="EnsemblMetazoa" id="XM_019993479.1">
    <property type="protein sequence ID" value="XP_019849038.1"/>
    <property type="gene ID" value="LOC109580393"/>
</dbReference>
<sequence>MSQKRVSLYLKVPKKPVNLLHQLENSMLESMIEYKPIDPHTGSPLDESQGGASYQIRGTADVVDGELLIRFNARQAGLHTARIFANTKEVCRQVAFFVKSSGEVESVQLPMGGEQLLDSGLASGASTVRGAETKPTITSPPYSVPHSPTVIQSPQTISTAFKQSSRPPSFLYDESMGTTGNYAGELFGRPSGASFEQLLTAKQTNQVVPGIPHSSSRPDSMSEYLTPEALLQIHREAKKSVGISFGLKVKKRCDICTRKVKSIKCVEFWEMSFCDGCCKRNFMLKSALEHFLVPSIQECQVQVPLNKRETKFAKARKIMPNVNLRGLEPNEVRDAMVEFHKFDVEGDGWMDKAVLLPVLKACFTYSLPEQEIRALLTSKSLSSMIQTMGLNDREKVHHIEFLALLAFISRERQRIARDIRSSKKSKFTANDLDMAYAFQQQFPPVGGAIAAGQVAKPRKQVSIKPPQKQIGDLTRSYTDTPLSSYQPTAVKQKPYKGFISGIKTSPSVELTDDPPAQFDEEEEEEPEEEATPTVQEETTNAPMTGKKDKKAKMEELKITGDQRADGWMMY</sequence>
<proteinExistence type="predicted"/>
<dbReference type="InterPro" id="IPR011992">
    <property type="entry name" value="EF-hand-dom_pair"/>
</dbReference>
<feature type="region of interest" description="Disordered" evidence="1">
    <location>
        <begin position="127"/>
        <end position="147"/>
    </location>
</feature>
<reference evidence="3" key="1">
    <citation type="journal article" date="2010" name="Nature">
        <title>The Amphimedon queenslandica genome and the evolution of animal complexity.</title>
        <authorList>
            <person name="Srivastava M."/>
            <person name="Simakov O."/>
            <person name="Chapman J."/>
            <person name="Fahey B."/>
            <person name="Gauthier M.E."/>
            <person name="Mitros T."/>
            <person name="Richards G.S."/>
            <person name="Conaco C."/>
            <person name="Dacre M."/>
            <person name="Hellsten U."/>
            <person name="Larroux C."/>
            <person name="Putnam N.H."/>
            <person name="Stanke M."/>
            <person name="Adamska M."/>
            <person name="Darling A."/>
            <person name="Degnan S.M."/>
            <person name="Oakley T.H."/>
            <person name="Plachetzki D.C."/>
            <person name="Zhai Y."/>
            <person name="Adamski M."/>
            <person name="Calcino A."/>
            <person name="Cummins S.F."/>
            <person name="Goodstein D.M."/>
            <person name="Harris C."/>
            <person name="Jackson D.J."/>
            <person name="Leys S.P."/>
            <person name="Shu S."/>
            <person name="Woodcroft B.J."/>
            <person name="Vervoort M."/>
            <person name="Kosik K.S."/>
            <person name="Manning G."/>
            <person name="Degnan B.M."/>
            <person name="Rokhsar D.S."/>
        </authorList>
    </citation>
    <scope>NUCLEOTIDE SEQUENCE [LARGE SCALE GENOMIC DNA]</scope>
</reference>
<dbReference type="EnsemblMetazoa" id="Aqu2.1.39225_001">
    <property type="protein sequence ID" value="Aqu2.1.39225_001"/>
    <property type="gene ID" value="Aqu2.1.39225"/>
</dbReference>
<protein>
    <recommendedName>
        <fullName evidence="4">EF-hand domain-containing protein</fullName>
    </recommendedName>
</protein>